<feature type="domain" description="Zinc finger PHD-type" evidence="6">
    <location>
        <begin position="94"/>
        <end position="138"/>
    </location>
</feature>
<feature type="region of interest" description="Disordered" evidence="5">
    <location>
        <begin position="153"/>
        <end position="173"/>
    </location>
</feature>
<evidence type="ECO:0000256" key="3">
    <source>
        <dbReference type="ARBA" id="ARBA00022833"/>
    </source>
</evidence>
<dbReference type="InterPro" id="IPR001965">
    <property type="entry name" value="Znf_PHD"/>
</dbReference>
<keyword evidence="1" id="KW-0479">Metal-binding</keyword>
<feature type="region of interest" description="Disordered" evidence="5">
    <location>
        <begin position="1"/>
        <end position="32"/>
    </location>
</feature>
<keyword evidence="2" id="KW-0863">Zinc-finger</keyword>
<dbReference type="GO" id="GO:0008270">
    <property type="term" value="F:zinc ion binding"/>
    <property type="evidence" value="ECO:0007669"/>
    <property type="project" value="UniProtKB-KW"/>
</dbReference>
<dbReference type="Gene3D" id="3.30.40.10">
    <property type="entry name" value="Zinc/RING finger domain, C3HC4 (zinc finger)"/>
    <property type="match status" value="1"/>
</dbReference>
<feature type="coiled-coil region" evidence="4">
    <location>
        <begin position="283"/>
        <end position="310"/>
    </location>
</feature>
<feature type="region of interest" description="Disordered" evidence="5">
    <location>
        <begin position="223"/>
        <end position="263"/>
    </location>
</feature>
<protein>
    <recommendedName>
        <fullName evidence="6">Zinc finger PHD-type domain-containing protein</fullName>
    </recommendedName>
</protein>
<gene>
    <name evidence="7" type="ORF">EMCG_08462</name>
</gene>
<dbReference type="EMBL" id="LCZI01000581">
    <property type="protein sequence ID" value="KKZ65723.1"/>
    <property type="molecule type" value="Genomic_DNA"/>
</dbReference>
<dbReference type="SUPFAM" id="SSF57903">
    <property type="entry name" value="FYVE/PHD zinc finger"/>
    <property type="match status" value="1"/>
</dbReference>
<dbReference type="InterPro" id="IPR011011">
    <property type="entry name" value="Znf_FYVE_PHD"/>
</dbReference>
<evidence type="ECO:0000256" key="4">
    <source>
        <dbReference type="SAM" id="Coils"/>
    </source>
</evidence>
<organism evidence="7 8">
    <name type="scientific">[Emmonsia] crescens</name>
    <dbReference type="NCBI Taxonomy" id="73230"/>
    <lineage>
        <taxon>Eukaryota</taxon>
        <taxon>Fungi</taxon>
        <taxon>Dikarya</taxon>
        <taxon>Ascomycota</taxon>
        <taxon>Pezizomycotina</taxon>
        <taxon>Eurotiomycetes</taxon>
        <taxon>Eurotiomycetidae</taxon>
        <taxon>Onygenales</taxon>
        <taxon>Ajellomycetaceae</taxon>
        <taxon>Emergomyces</taxon>
    </lineage>
</organism>
<feature type="compositionally biased region" description="Low complexity" evidence="5">
    <location>
        <begin position="154"/>
        <end position="173"/>
    </location>
</feature>
<dbReference type="InterPro" id="IPR013083">
    <property type="entry name" value="Znf_RING/FYVE/PHD"/>
</dbReference>
<keyword evidence="4" id="KW-0175">Coiled coil</keyword>
<name>A0A0G2I5K1_9EURO</name>
<evidence type="ECO:0000313" key="7">
    <source>
        <dbReference type="EMBL" id="KKZ65723.1"/>
    </source>
</evidence>
<dbReference type="OrthoDB" id="336088at2759"/>
<evidence type="ECO:0000256" key="1">
    <source>
        <dbReference type="ARBA" id="ARBA00022723"/>
    </source>
</evidence>
<dbReference type="AlphaFoldDB" id="A0A0G2I5K1"/>
<dbReference type="VEuPathDB" id="FungiDB:EMCG_08462"/>
<dbReference type="SMART" id="SM00249">
    <property type="entry name" value="PHD"/>
    <property type="match status" value="1"/>
</dbReference>
<evidence type="ECO:0000259" key="6">
    <source>
        <dbReference type="SMART" id="SM00249"/>
    </source>
</evidence>
<reference evidence="8" key="1">
    <citation type="journal article" date="2015" name="PLoS Genet.">
        <title>The dynamic genome and transcriptome of the human fungal pathogen Blastomyces and close relative Emmonsia.</title>
        <authorList>
            <person name="Munoz J.F."/>
            <person name="Gauthier G.M."/>
            <person name="Desjardins C.A."/>
            <person name="Gallo J.E."/>
            <person name="Holder J."/>
            <person name="Sullivan T.D."/>
            <person name="Marty A.J."/>
            <person name="Carmen J.C."/>
            <person name="Chen Z."/>
            <person name="Ding L."/>
            <person name="Gujja S."/>
            <person name="Magrini V."/>
            <person name="Misas E."/>
            <person name="Mitreva M."/>
            <person name="Priest M."/>
            <person name="Saif S."/>
            <person name="Whiston E.A."/>
            <person name="Young S."/>
            <person name="Zeng Q."/>
            <person name="Goldman W.E."/>
            <person name="Mardis E.R."/>
            <person name="Taylor J.W."/>
            <person name="McEwen J.G."/>
            <person name="Clay O.K."/>
            <person name="Klein B.S."/>
            <person name="Cuomo C.A."/>
        </authorList>
    </citation>
    <scope>NUCLEOTIDE SEQUENCE [LARGE SCALE GENOMIC DNA]</scope>
    <source>
        <strain evidence="8">UAMH 3008</strain>
    </source>
</reference>
<dbReference type="Proteomes" id="UP000034164">
    <property type="component" value="Unassembled WGS sequence"/>
</dbReference>
<evidence type="ECO:0000256" key="5">
    <source>
        <dbReference type="SAM" id="MobiDB-lite"/>
    </source>
</evidence>
<sequence>MESSVPEHCPAKRDWTNEDNPQPESKRPRNHSFCQQNQMEIQSAGRGKGSDNLTSVSDLIPMWVGKDQFGRPKLVSEHTLGTRDWRMGDPNMETCYVCKLKNNLFGCKTCMRSCHAICLAPPRRDSDVPSPFHCPVCVDKNWHINPPTHILPLSAASSPRKSESSPKPSYPAANATNRYSATCERYTVSCESAALPTTAVPSSRGAEDCIKSLCTSQESGLGAPYQHGPCQSSSLQDAADQRRSECSTLSASGGAAPRRSRYQTVSNEVDDALSTIYRELEMGVELQSRMTDLQARVSFLEQELNIANGRVALSRQEVAAKYMPEVKCLQNQLCMERKTNARLAEENNRLKIQMGELAMTDRSQELEEWKRKLRDFMNGGA</sequence>
<keyword evidence="3" id="KW-0862">Zinc</keyword>
<evidence type="ECO:0000256" key="2">
    <source>
        <dbReference type="ARBA" id="ARBA00022771"/>
    </source>
</evidence>
<dbReference type="CDD" id="cd15489">
    <property type="entry name" value="PHD_SF"/>
    <property type="match status" value="1"/>
</dbReference>
<proteinExistence type="predicted"/>
<comment type="caution">
    <text evidence="7">The sequence shown here is derived from an EMBL/GenBank/DDBJ whole genome shotgun (WGS) entry which is preliminary data.</text>
</comment>
<accession>A0A0G2I5K1</accession>
<evidence type="ECO:0000313" key="8">
    <source>
        <dbReference type="Proteomes" id="UP000034164"/>
    </source>
</evidence>